<dbReference type="EMBL" id="CP039964">
    <property type="protein sequence ID" value="QCO55197.1"/>
    <property type="molecule type" value="Genomic_DNA"/>
</dbReference>
<dbReference type="PANTHER" id="PTHR13778:SF47">
    <property type="entry name" value="LIPOPOLYSACCHARIDE 1,3-GALACTOSYLTRANSFERASE"/>
    <property type="match status" value="1"/>
</dbReference>
<dbReference type="PANTHER" id="PTHR13778">
    <property type="entry name" value="GLYCOSYLTRANSFERASE 8 DOMAIN-CONTAINING PROTEIN"/>
    <property type="match status" value="1"/>
</dbReference>
<evidence type="ECO:0000313" key="5">
    <source>
        <dbReference type="Proteomes" id="UP000298631"/>
    </source>
</evidence>
<dbReference type="GO" id="GO:0046872">
    <property type="term" value="F:metal ion binding"/>
    <property type="evidence" value="ECO:0007669"/>
    <property type="project" value="UniProtKB-KW"/>
</dbReference>
<keyword evidence="2 4" id="KW-0808">Transferase</keyword>
<dbReference type="SUPFAM" id="SSF53448">
    <property type="entry name" value="Nucleotide-diphospho-sugar transferases"/>
    <property type="match status" value="1"/>
</dbReference>
<gene>
    <name evidence="4" type="ORF">EOK75_05060</name>
</gene>
<dbReference type="Gene3D" id="3.90.550.10">
    <property type="entry name" value="Spore Coat Polysaccharide Biosynthesis Protein SpsA, Chain A"/>
    <property type="match status" value="1"/>
</dbReference>
<dbReference type="InterPro" id="IPR002495">
    <property type="entry name" value="Glyco_trans_8"/>
</dbReference>
<accession>A0A4P8EEL8</accession>
<protein>
    <submittedName>
        <fullName evidence="4">Glycosyltransferase family 8 protein</fullName>
    </submittedName>
</protein>
<evidence type="ECO:0000256" key="1">
    <source>
        <dbReference type="ARBA" id="ARBA00022676"/>
    </source>
</evidence>
<sequence>MDDGLRIKPRRSRCGHGQNARNLARRADGGALRVRNAIALCCDRNYLPISCFLADQIANQNPHAPFDICICSSEELEIPADLAAKGVKFLHLDTGPALAKQKSGHLPVSAYLRLWLPDLLGDTYAKILYLDSDMMLEGGDLTDLFTVDMHGRAVAAVRDMQQWLRPTKHIRDFRRAGLAPAPYFNSGVLMLNTAKFRDDKLLETCLQLAETQPDAVVHHDQSLLNIALHGKWTELSPVWNWQWVGKRPLFGLTIPLRISHFAGAAKPWVDPDGICPPRYLEMLRPYLDRYFPDCGLLGTIAPPNNATRGSFLRNTLEHLLIMRRIHAYHARFDGPQHSIPV</sequence>
<proteinExistence type="predicted"/>
<dbReference type="CDD" id="cd04194">
    <property type="entry name" value="GT8_A4GalT_like"/>
    <property type="match status" value="1"/>
</dbReference>
<keyword evidence="1" id="KW-0328">Glycosyltransferase</keyword>
<dbReference type="InterPro" id="IPR050748">
    <property type="entry name" value="Glycosyltrans_8_dom-fam"/>
</dbReference>
<keyword evidence="3" id="KW-0479">Metal-binding</keyword>
<keyword evidence="5" id="KW-1185">Reference proteome</keyword>
<evidence type="ECO:0000256" key="2">
    <source>
        <dbReference type="ARBA" id="ARBA00022679"/>
    </source>
</evidence>
<dbReference type="KEGG" id="pseb:EOK75_05060"/>
<reference evidence="4 5" key="1">
    <citation type="submission" date="2019-05" db="EMBL/GenBank/DDBJ databases">
        <title>Pseudorhodobacter turbinis sp. nov., isolated from the gut of the Korean turban shell.</title>
        <authorList>
            <person name="Jeong Y.-S."/>
            <person name="Kang W.-R."/>
            <person name="Bae J.-W."/>
        </authorList>
    </citation>
    <scope>NUCLEOTIDE SEQUENCE [LARGE SCALE GENOMIC DNA]</scope>
    <source>
        <strain evidence="4 5">S12M18</strain>
    </source>
</reference>
<dbReference type="Pfam" id="PF01501">
    <property type="entry name" value="Glyco_transf_8"/>
    <property type="match status" value="1"/>
</dbReference>
<evidence type="ECO:0000313" key="4">
    <source>
        <dbReference type="EMBL" id="QCO55197.1"/>
    </source>
</evidence>
<dbReference type="GO" id="GO:0016757">
    <property type="term" value="F:glycosyltransferase activity"/>
    <property type="evidence" value="ECO:0007669"/>
    <property type="project" value="UniProtKB-KW"/>
</dbReference>
<dbReference type="InterPro" id="IPR029044">
    <property type="entry name" value="Nucleotide-diphossugar_trans"/>
</dbReference>
<organism evidence="4 5">
    <name type="scientific">Pseudorhodobacter turbinis</name>
    <dbReference type="NCBI Taxonomy" id="2500533"/>
    <lineage>
        <taxon>Bacteria</taxon>
        <taxon>Pseudomonadati</taxon>
        <taxon>Pseudomonadota</taxon>
        <taxon>Alphaproteobacteria</taxon>
        <taxon>Rhodobacterales</taxon>
        <taxon>Paracoccaceae</taxon>
        <taxon>Pseudorhodobacter</taxon>
    </lineage>
</organism>
<dbReference type="Proteomes" id="UP000298631">
    <property type="component" value="Chromosome"/>
</dbReference>
<evidence type="ECO:0000256" key="3">
    <source>
        <dbReference type="ARBA" id="ARBA00022723"/>
    </source>
</evidence>
<name>A0A4P8EEL8_9RHOB</name>
<dbReference type="OrthoDB" id="5672604at2"/>
<dbReference type="AlphaFoldDB" id="A0A4P8EEL8"/>